<dbReference type="GO" id="GO:0015937">
    <property type="term" value="P:coenzyme A biosynthetic process"/>
    <property type="evidence" value="ECO:0007669"/>
    <property type="project" value="UniProtKB-UniRule"/>
</dbReference>
<dbReference type="CDD" id="cd02163">
    <property type="entry name" value="PPAT"/>
    <property type="match status" value="1"/>
</dbReference>
<feature type="binding site" evidence="9">
    <location>
        <position position="98"/>
    </location>
    <ligand>
        <name>ATP</name>
        <dbReference type="ChEBI" id="CHEBI:30616"/>
    </ligand>
</feature>
<feature type="binding site" evidence="9">
    <location>
        <begin position="123"/>
        <end position="129"/>
    </location>
    <ligand>
        <name>ATP</name>
        <dbReference type="ChEBI" id="CHEBI:30616"/>
    </ligand>
</feature>
<evidence type="ECO:0000256" key="7">
    <source>
        <dbReference type="ARBA" id="ARBA00022993"/>
    </source>
</evidence>
<evidence type="ECO:0000256" key="6">
    <source>
        <dbReference type="ARBA" id="ARBA00022842"/>
    </source>
</evidence>
<dbReference type="NCBIfam" id="TIGR01510">
    <property type="entry name" value="coaD_prev_kdtB"/>
    <property type="match status" value="1"/>
</dbReference>
<dbReference type="PANTHER" id="PTHR21342:SF1">
    <property type="entry name" value="PHOSPHOPANTETHEINE ADENYLYLTRANSFERASE"/>
    <property type="match status" value="1"/>
</dbReference>
<feature type="domain" description="Cytidyltransferase-like" evidence="10">
    <location>
        <begin position="5"/>
        <end position="133"/>
    </location>
</feature>
<dbReference type="Gene3D" id="3.40.50.620">
    <property type="entry name" value="HUPs"/>
    <property type="match status" value="1"/>
</dbReference>
<dbReference type="SUPFAM" id="SSF52374">
    <property type="entry name" value="Nucleotidylyl transferase"/>
    <property type="match status" value="1"/>
</dbReference>
<name>A0A9D1PQ56_9FIRM</name>
<dbReference type="AlphaFoldDB" id="A0A9D1PQ56"/>
<dbReference type="PRINTS" id="PR01020">
    <property type="entry name" value="LPSBIOSNTHSS"/>
</dbReference>
<comment type="function">
    <text evidence="9">Reversibly transfers an adenylyl group from ATP to 4'-phosphopantetheine, yielding dephospho-CoA (dPCoA) and pyrophosphate.</text>
</comment>
<dbReference type="InterPro" id="IPR001980">
    <property type="entry name" value="PPAT"/>
</dbReference>
<feature type="binding site" evidence="9">
    <location>
        <position position="41"/>
    </location>
    <ligand>
        <name>substrate</name>
    </ligand>
</feature>
<feature type="binding site" evidence="9">
    <location>
        <begin position="9"/>
        <end position="10"/>
    </location>
    <ligand>
        <name>ATP</name>
        <dbReference type="ChEBI" id="CHEBI:30616"/>
    </ligand>
</feature>
<comment type="subcellular location">
    <subcellularLocation>
        <location evidence="9">Cytoplasm</location>
    </subcellularLocation>
</comment>
<keyword evidence="2 9" id="KW-0808">Transferase</keyword>
<keyword evidence="7 9" id="KW-0173">Coenzyme A biosynthesis</keyword>
<comment type="similarity">
    <text evidence="9">Belongs to the bacterial CoaD family.</text>
</comment>
<feature type="binding site" evidence="9">
    <location>
        <position position="17"/>
    </location>
    <ligand>
        <name>ATP</name>
        <dbReference type="ChEBI" id="CHEBI:30616"/>
    </ligand>
</feature>
<comment type="cofactor">
    <cofactor evidence="9">
        <name>Mg(2+)</name>
        <dbReference type="ChEBI" id="CHEBI:18420"/>
    </cofactor>
</comment>
<dbReference type="Proteomes" id="UP000824162">
    <property type="component" value="Unassembled WGS sequence"/>
</dbReference>
<gene>
    <name evidence="9 11" type="primary">coaD</name>
    <name evidence="11" type="ORF">H9900_01515</name>
</gene>
<evidence type="ECO:0000313" key="11">
    <source>
        <dbReference type="EMBL" id="HIV85468.1"/>
    </source>
</evidence>
<sequence>MKIAVYPGSFDPCTNGHLDVIKRASGLVDKLVVAVLTNSSKQPLFSADERASMLRLVTKDLDNVEVAVFSGLLVDYMKKINSRIIIKGIRAVSDFEYEFQMALTNRTLYEDVETLFLHTSKDYMFLSSSIVKEIAGYGGNLSGLVPNDLIPIIRGRYENPEC</sequence>
<evidence type="ECO:0000313" key="12">
    <source>
        <dbReference type="Proteomes" id="UP000824162"/>
    </source>
</evidence>
<feature type="binding site" evidence="9">
    <location>
        <position position="9"/>
    </location>
    <ligand>
        <name>substrate</name>
    </ligand>
</feature>
<dbReference type="GO" id="GO:0004595">
    <property type="term" value="F:pantetheine-phosphate adenylyltransferase activity"/>
    <property type="evidence" value="ECO:0007669"/>
    <property type="project" value="UniProtKB-UniRule"/>
</dbReference>
<evidence type="ECO:0000256" key="2">
    <source>
        <dbReference type="ARBA" id="ARBA00022679"/>
    </source>
</evidence>
<keyword evidence="6 9" id="KW-0460">Magnesium</keyword>
<feature type="binding site" evidence="9">
    <location>
        <position position="73"/>
    </location>
    <ligand>
        <name>substrate</name>
    </ligand>
</feature>
<evidence type="ECO:0000259" key="10">
    <source>
        <dbReference type="Pfam" id="PF01467"/>
    </source>
</evidence>
<dbReference type="GO" id="GO:0005737">
    <property type="term" value="C:cytoplasm"/>
    <property type="evidence" value="ECO:0007669"/>
    <property type="project" value="UniProtKB-SubCell"/>
</dbReference>
<evidence type="ECO:0000256" key="9">
    <source>
        <dbReference type="HAMAP-Rule" id="MF_00151"/>
    </source>
</evidence>
<evidence type="ECO:0000256" key="3">
    <source>
        <dbReference type="ARBA" id="ARBA00022695"/>
    </source>
</evidence>
<accession>A0A9D1PQ56</accession>
<keyword evidence="5 9" id="KW-0067">ATP-binding</keyword>
<keyword evidence="3 9" id="KW-0548">Nucleotidyltransferase</keyword>
<dbReference type="NCBIfam" id="TIGR00125">
    <property type="entry name" value="cyt_tran_rel"/>
    <property type="match status" value="1"/>
</dbReference>
<feature type="binding site" evidence="9">
    <location>
        <begin position="88"/>
        <end position="90"/>
    </location>
    <ligand>
        <name>ATP</name>
        <dbReference type="ChEBI" id="CHEBI:30616"/>
    </ligand>
</feature>
<feature type="binding site" evidence="9">
    <location>
        <position position="87"/>
    </location>
    <ligand>
        <name>substrate</name>
    </ligand>
</feature>
<keyword evidence="4 9" id="KW-0547">Nucleotide-binding</keyword>
<dbReference type="HAMAP" id="MF_00151">
    <property type="entry name" value="PPAT_bact"/>
    <property type="match status" value="1"/>
</dbReference>
<keyword evidence="1 9" id="KW-0963">Cytoplasm</keyword>
<comment type="pathway">
    <text evidence="9">Cofactor biosynthesis; coenzyme A biosynthesis; CoA from (R)-pantothenate: step 4/5.</text>
</comment>
<dbReference type="EC" id="2.7.7.3" evidence="9"/>
<comment type="caution">
    <text evidence="11">The sequence shown here is derived from an EMBL/GenBank/DDBJ whole genome shotgun (WGS) entry which is preliminary data.</text>
</comment>
<reference evidence="11" key="2">
    <citation type="submission" date="2021-04" db="EMBL/GenBank/DDBJ databases">
        <authorList>
            <person name="Gilroy R."/>
        </authorList>
    </citation>
    <scope>NUCLEOTIDE SEQUENCE</scope>
    <source>
        <strain evidence="11">5790</strain>
    </source>
</reference>
<dbReference type="GO" id="GO:0005524">
    <property type="term" value="F:ATP binding"/>
    <property type="evidence" value="ECO:0007669"/>
    <property type="project" value="UniProtKB-KW"/>
</dbReference>
<dbReference type="Pfam" id="PF01467">
    <property type="entry name" value="CTP_transf_like"/>
    <property type="match status" value="1"/>
</dbReference>
<proteinExistence type="inferred from homology"/>
<dbReference type="PANTHER" id="PTHR21342">
    <property type="entry name" value="PHOSPHOPANTETHEINE ADENYLYLTRANSFERASE"/>
    <property type="match status" value="1"/>
</dbReference>
<comment type="catalytic activity">
    <reaction evidence="8 9">
        <text>(R)-4'-phosphopantetheine + ATP + H(+) = 3'-dephospho-CoA + diphosphate</text>
        <dbReference type="Rhea" id="RHEA:19801"/>
        <dbReference type="ChEBI" id="CHEBI:15378"/>
        <dbReference type="ChEBI" id="CHEBI:30616"/>
        <dbReference type="ChEBI" id="CHEBI:33019"/>
        <dbReference type="ChEBI" id="CHEBI:57328"/>
        <dbReference type="ChEBI" id="CHEBI:61723"/>
        <dbReference type="EC" id="2.7.7.3"/>
    </reaction>
</comment>
<dbReference type="EMBL" id="DXIJ01000032">
    <property type="protein sequence ID" value="HIV85468.1"/>
    <property type="molecule type" value="Genomic_DNA"/>
</dbReference>
<evidence type="ECO:0000256" key="1">
    <source>
        <dbReference type="ARBA" id="ARBA00022490"/>
    </source>
</evidence>
<protein>
    <recommendedName>
        <fullName evidence="9">Phosphopantetheine adenylyltransferase</fullName>
        <ecNumber evidence="9">2.7.7.3</ecNumber>
    </recommendedName>
    <alternativeName>
        <fullName evidence="9">Dephospho-CoA pyrophosphorylase</fullName>
    </alternativeName>
    <alternativeName>
        <fullName evidence="9">Pantetheine-phosphate adenylyltransferase</fullName>
        <shortName evidence="9">PPAT</shortName>
    </alternativeName>
</protein>
<evidence type="ECO:0000256" key="4">
    <source>
        <dbReference type="ARBA" id="ARBA00022741"/>
    </source>
</evidence>
<organism evidence="11 12">
    <name type="scientific">Candidatus Monoglobus merdigallinarum</name>
    <dbReference type="NCBI Taxonomy" id="2838698"/>
    <lineage>
        <taxon>Bacteria</taxon>
        <taxon>Bacillati</taxon>
        <taxon>Bacillota</taxon>
        <taxon>Clostridia</taxon>
        <taxon>Monoglobales</taxon>
        <taxon>Monoglobaceae</taxon>
        <taxon>Monoglobus</taxon>
    </lineage>
</organism>
<feature type="site" description="Transition state stabilizer" evidence="9">
    <location>
        <position position="17"/>
    </location>
</feature>
<evidence type="ECO:0000256" key="5">
    <source>
        <dbReference type="ARBA" id="ARBA00022840"/>
    </source>
</evidence>
<dbReference type="InterPro" id="IPR014729">
    <property type="entry name" value="Rossmann-like_a/b/a_fold"/>
</dbReference>
<comment type="subunit">
    <text evidence="9">Homohexamer.</text>
</comment>
<evidence type="ECO:0000256" key="8">
    <source>
        <dbReference type="ARBA" id="ARBA00029346"/>
    </source>
</evidence>
<reference evidence="11" key="1">
    <citation type="journal article" date="2021" name="PeerJ">
        <title>Extensive microbial diversity within the chicken gut microbiome revealed by metagenomics and culture.</title>
        <authorList>
            <person name="Gilroy R."/>
            <person name="Ravi A."/>
            <person name="Getino M."/>
            <person name="Pursley I."/>
            <person name="Horton D.L."/>
            <person name="Alikhan N.F."/>
            <person name="Baker D."/>
            <person name="Gharbi K."/>
            <person name="Hall N."/>
            <person name="Watson M."/>
            <person name="Adriaenssens E.M."/>
            <person name="Foster-Nyarko E."/>
            <person name="Jarju S."/>
            <person name="Secka A."/>
            <person name="Antonio M."/>
            <person name="Oren A."/>
            <person name="Chaudhuri R.R."/>
            <person name="La Ragione R."/>
            <person name="Hildebrand F."/>
            <person name="Pallen M.J."/>
        </authorList>
    </citation>
    <scope>NUCLEOTIDE SEQUENCE</scope>
    <source>
        <strain evidence="11">5790</strain>
    </source>
</reference>
<dbReference type="InterPro" id="IPR004821">
    <property type="entry name" value="Cyt_trans-like"/>
</dbReference>